<accession>A0A5C3F7L3</accession>
<dbReference type="PANTHER" id="PTHR12461">
    <property type="entry name" value="HYPOXIA-INDUCIBLE FACTOR 1 ALPHA INHIBITOR-RELATED"/>
    <property type="match status" value="1"/>
</dbReference>
<protein>
    <recommendedName>
        <fullName evidence="2">JmjC domain-containing protein</fullName>
    </recommendedName>
</protein>
<feature type="compositionally biased region" description="Low complexity" evidence="1">
    <location>
        <begin position="146"/>
        <end position="155"/>
    </location>
</feature>
<sequence>MTAQQHRGSDDHSGDGDGDGDDAYLMHLRRRSVASRKRHGIPLTAGEQPGFPERLAGAGSKAGSSTTTTTTTTTMTMMAETFRGLVERHVPVVIPGLLRDRPRLWREWQRTSYLVDRMGGRDVVVALTPDGRADDLVPLPSAAQDSPPSSSSSSSVGKEGQPGERPGGAARVFALPYDVTVPFDRLIDQLARQQQQQQQRCEDAEAGAGCVAYLQSQNSNLDTAGPLSGDLAPLFEDLCAHDDGSIRADIDWATEAMGQHPEATNIWIGTGRSTTSMHRDHYENLFTVVRGTKTFTVFPPNEGRFLCDDEEFDVYRYRPTTSSQTSNGLPTELELHRDRETPRTRWIPIDPTQPKTSLRNRRYVHRHLDAPSHCQDDTAASNDKSPAPDPALQRYGYALPPLTIRVEAGDTLYLPSGWYHHVAQQEDQGTPGGEAGPDLCLCLNWWYEISDDMALRLAEMDDGTADLDAAPYEQ</sequence>
<evidence type="ECO:0000259" key="2">
    <source>
        <dbReference type="PROSITE" id="PS51184"/>
    </source>
</evidence>
<gene>
    <name evidence="3" type="ORF">PSFLO_05652</name>
</gene>
<evidence type="ECO:0000313" key="4">
    <source>
        <dbReference type="Proteomes" id="UP000323386"/>
    </source>
</evidence>
<name>A0A5C3F7L3_9BASI</name>
<organism evidence="3 4">
    <name type="scientific">Pseudozyma flocculosa</name>
    <dbReference type="NCBI Taxonomy" id="84751"/>
    <lineage>
        <taxon>Eukaryota</taxon>
        <taxon>Fungi</taxon>
        <taxon>Dikarya</taxon>
        <taxon>Basidiomycota</taxon>
        <taxon>Ustilaginomycotina</taxon>
        <taxon>Ustilaginomycetes</taxon>
        <taxon>Ustilaginales</taxon>
        <taxon>Ustilaginaceae</taxon>
        <taxon>Pseudozyma</taxon>
    </lineage>
</organism>
<dbReference type="PANTHER" id="PTHR12461:SF99">
    <property type="entry name" value="BIFUNCTIONAL PEPTIDASE AND (3S)-LYSYL HYDROXYLASE JMJD7"/>
    <property type="match status" value="1"/>
</dbReference>
<keyword evidence="4" id="KW-1185">Reference proteome</keyword>
<dbReference type="SMART" id="SM00558">
    <property type="entry name" value="JmjC"/>
    <property type="match status" value="1"/>
</dbReference>
<feature type="region of interest" description="Disordered" evidence="1">
    <location>
        <begin position="135"/>
        <end position="169"/>
    </location>
</feature>
<dbReference type="InterPro" id="IPR014710">
    <property type="entry name" value="RmlC-like_jellyroll"/>
</dbReference>
<evidence type="ECO:0000313" key="3">
    <source>
        <dbReference type="EMBL" id="SPO40170.1"/>
    </source>
</evidence>
<dbReference type="InterPro" id="IPR003347">
    <property type="entry name" value="JmjC_dom"/>
</dbReference>
<proteinExistence type="predicted"/>
<dbReference type="PROSITE" id="PS51184">
    <property type="entry name" value="JMJC"/>
    <property type="match status" value="1"/>
</dbReference>
<dbReference type="SUPFAM" id="SSF51197">
    <property type="entry name" value="Clavaminate synthase-like"/>
    <property type="match status" value="1"/>
</dbReference>
<dbReference type="Gene3D" id="2.60.120.10">
    <property type="entry name" value="Jelly Rolls"/>
    <property type="match status" value="1"/>
</dbReference>
<dbReference type="Pfam" id="PF13621">
    <property type="entry name" value="Cupin_8"/>
    <property type="match status" value="1"/>
</dbReference>
<feature type="domain" description="JmjC" evidence="2">
    <location>
        <begin position="230"/>
        <end position="462"/>
    </location>
</feature>
<dbReference type="OrthoDB" id="424465at2759"/>
<feature type="region of interest" description="Disordered" evidence="1">
    <location>
        <begin position="1"/>
        <end position="70"/>
    </location>
</feature>
<feature type="region of interest" description="Disordered" evidence="1">
    <location>
        <begin position="372"/>
        <end position="391"/>
    </location>
</feature>
<dbReference type="InterPro" id="IPR041667">
    <property type="entry name" value="Cupin_8"/>
</dbReference>
<reference evidence="3 4" key="1">
    <citation type="submission" date="2018-03" db="EMBL/GenBank/DDBJ databases">
        <authorList>
            <person name="Guldener U."/>
        </authorList>
    </citation>
    <scope>NUCLEOTIDE SEQUENCE [LARGE SCALE GENOMIC DNA]</scope>
    <source>
        <strain evidence="3 4">DAOM196992</strain>
    </source>
</reference>
<dbReference type="Proteomes" id="UP000323386">
    <property type="component" value="Unassembled WGS sequence"/>
</dbReference>
<dbReference type="AlphaFoldDB" id="A0A5C3F7L3"/>
<evidence type="ECO:0000256" key="1">
    <source>
        <dbReference type="SAM" id="MobiDB-lite"/>
    </source>
</evidence>
<dbReference type="EMBL" id="OOIP01000018">
    <property type="protein sequence ID" value="SPO40170.1"/>
    <property type="molecule type" value="Genomic_DNA"/>
</dbReference>
<feature type="compositionally biased region" description="Basic residues" evidence="1">
    <location>
        <begin position="27"/>
        <end position="40"/>
    </location>
</feature>